<feature type="transmembrane region" description="Helical" evidence="2">
    <location>
        <begin position="160"/>
        <end position="181"/>
    </location>
</feature>
<feature type="region of interest" description="Disordered" evidence="1">
    <location>
        <begin position="80"/>
        <end position="105"/>
    </location>
</feature>
<feature type="compositionally biased region" description="Low complexity" evidence="1">
    <location>
        <begin position="91"/>
        <end position="104"/>
    </location>
</feature>
<dbReference type="InterPro" id="IPR006949">
    <property type="entry name" value="Barrel_Baseplate_J-like"/>
</dbReference>
<evidence type="ECO:0000256" key="2">
    <source>
        <dbReference type="SAM" id="Phobius"/>
    </source>
</evidence>
<sequence length="530" mass="54953">MGLEPIFVDGEEELPTVIERLKQVGSQEVPLVLSDHSRVGRSRFSFQLLRRYSRQTGKRLSFVSPDPAVQQMAQEAGFRSAGSLDSLDSGAVPQPAAPPAHQAAVPPPEPAFLDPAAFAAVAASPTPAVLPQSSGAAVGPRIRAAPPVSAGRSQPQPSRAILYGGVALVLAVVLVGLLVFVPSAKVTLVAQAQPFSADLTVTAAPSGAPIRVRTATSGKKATQSFKATAVKTTPGQPATGGIAFDGSGCNQSEGSEIRVPNGTRLRSSTGVQFATNGGDLTIRPDAGAATTIVATSPGQNGNLPADTVFAFENAGNTGGCLVARGGPTSGGQDEVKKTVVGQPDVDNARSQLNAQLQTQLSNDLRAGVQKGEKINDEIQFRDAQLSTDHKVGDEVRSFNATMDLQAEGDYYRPDEVTAAFVGMLAQKVPAGRQLAGQSTASYQPTATAGGQLTFNGKASGFSAPKIDRSAVSALVTGKSVAQAQQNLKHLPIQSVVIEQHPFRLPFMPLSSSRIEVEYDVTVAPAGQTPK</sequence>
<reference evidence="4 5" key="1">
    <citation type="submission" date="2020-10" db="EMBL/GenBank/DDBJ databases">
        <title>Ca. Dormibacterota MAGs.</title>
        <authorList>
            <person name="Montgomery K."/>
        </authorList>
    </citation>
    <scope>NUCLEOTIDE SEQUENCE [LARGE SCALE GENOMIC DNA]</scope>
    <source>
        <strain evidence="4">SC8811_S16_3</strain>
    </source>
</reference>
<dbReference type="Proteomes" id="UP000620075">
    <property type="component" value="Unassembled WGS sequence"/>
</dbReference>
<evidence type="ECO:0000313" key="5">
    <source>
        <dbReference type="Proteomes" id="UP000620075"/>
    </source>
</evidence>
<name>A0A934KHC3_9BACT</name>
<accession>A0A934KHC3</accession>
<dbReference type="AlphaFoldDB" id="A0A934KHC3"/>
<organism evidence="4 5">
    <name type="scientific">Candidatus Dormiibacter inghamiae</name>
    <dbReference type="NCBI Taxonomy" id="3127013"/>
    <lineage>
        <taxon>Bacteria</taxon>
        <taxon>Bacillati</taxon>
        <taxon>Candidatus Dormiibacterota</taxon>
        <taxon>Candidatus Dormibacteria</taxon>
        <taxon>Candidatus Dormibacterales</taxon>
        <taxon>Candidatus Dormibacteraceae</taxon>
        <taxon>Candidatus Dormiibacter</taxon>
    </lineage>
</organism>
<keyword evidence="2" id="KW-0472">Membrane</keyword>
<dbReference type="EMBL" id="JAEKNQ010000038">
    <property type="protein sequence ID" value="MBJ7603541.1"/>
    <property type="molecule type" value="Genomic_DNA"/>
</dbReference>
<proteinExistence type="predicted"/>
<feature type="domain" description="Baseplate protein J-like barrel" evidence="3">
    <location>
        <begin position="258"/>
        <end position="313"/>
    </location>
</feature>
<protein>
    <submittedName>
        <fullName evidence="4">Baseplate J/gp47 family protein</fullName>
    </submittedName>
</protein>
<gene>
    <name evidence="4" type="ORF">JF888_10190</name>
</gene>
<keyword evidence="2" id="KW-1133">Transmembrane helix</keyword>
<comment type="caution">
    <text evidence="4">The sequence shown here is derived from an EMBL/GenBank/DDBJ whole genome shotgun (WGS) entry which is preliminary data.</text>
</comment>
<evidence type="ECO:0000256" key="1">
    <source>
        <dbReference type="SAM" id="MobiDB-lite"/>
    </source>
</evidence>
<keyword evidence="2" id="KW-0812">Transmembrane</keyword>
<evidence type="ECO:0000313" key="4">
    <source>
        <dbReference type="EMBL" id="MBJ7603541.1"/>
    </source>
</evidence>
<evidence type="ECO:0000259" key="3">
    <source>
        <dbReference type="Pfam" id="PF04865"/>
    </source>
</evidence>
<dbReference type="RefSeq" id="WP_338179735.1">
    <property type="nucleotide sequence ID" value="NZ_JAEKNQ010000038.1"/>
</dbReference>
<dbReference type="Pfam" id="PF04865">
    <property type="entry name" value="Baseplate_J"/>
    <property type="match status" value="1"/>
</dbReference>